<dbReference type="GO" id="GO:0003723">
    <property type="term" value="F:RNA binding"/>
    <property type="evidence" value="ECO:0007669"/>
    <property type="project" value="InterPro"/>
</dbReference>
<dbReference type="EMBL" id="JAOPLV010000003">
    <property type="protein sequence ID" value="MDM5140068.1"/>
    <property type="molecule type" value="Genomic_DNA"/>
</dbReference>
<evidence type="ECO:0000256" key="1">
    <source>
        <dbReference type="ARBA" id="ARBA00012493"/>
    </source>
</evidence>
<evidence type="ECO:0000256" key="4">
    <source>
        <dbReference type="ARBA" id="ARBA00022723"/>
    </source>
</evidence>
<dbReference type="PROSITE" id="PS50878">
    <property type="entry name" value="RT_POL"/>
    <property type="match status" value="1"/>
</dbReference>
<dbReference type="Pfam" id="PF00078">
    <property type="entry name" value="RVT_1"/>
    <property type="match status" value="1"/>
</dbReference>
<dbReference type="PANTHER" id="PTHR34047">
    <property type="entry name" value="NUCLEAR INTRON MATURASE 1, MITOCHONDRIAL-RELATED"/>
    <property type="match status" value="1"/>
</dbReference>
<dbReference type="CDD" id="cd03487">
    <property type="entry name" value="RT_Bac_retron_II"/>
    <property type="match status" value="1"/>
</dbReference>
<evidence type="ECO:0000256" key="3">
    <source>
        <dbReference type="ARBA" id="ARBA00022695"/>
    </source>
</evidence>
<comment type="similarity">
    <text evidence="8">Belongs to the bacterial reverse transcriptase family.</text>
</comment>
<comment type="caution">
    <text evidence="11">The sequence shown here is derived from an EMBL/GenBank/DDBJ whole genome shotgun (WGS) entry which is preliminary data.</text>
</comment>
<dbReference type="GO" id="GO:0051607">
    <property type="term" value="P:defense response to virus"/>
    <property type="evidence" value="ECO:0007669"/>
    <property type="project" value="UniProtKB-KW"/>
</dbReference>
<name>A0AAW7I1Q9_9GAMM</name>
<feature type="domain" description="Reverse transcriptase" evidence="10">
    <location>
        <begin position="1"/>
        <end position="226"/>
    </location>
</feature>
<comment type="catalytic activity">
    <reaction evidence="9">
        <text>DNA(n) + a 2'-deoxyribonucleoside 5'-triphosphate = DNA(n+1) + diphosphate</text>
        <dbReference type="Rhea" id="RHEA:22508"/>
        <dbReference type="Rhea" id="RHEA-COMP:17339"/>
        <dbReference type="Rhea" id="RHEA-COMP:17340"/>
        <dbReference type="ChEBI" id="CHEBI:33019"/>
        <dbReference type="ChEBI" id="CHEBI:61560"/>
        <dbReference type="ChEBI" id="CHEBI:173112"/>
        <dbReference type="EC" id="2.7.7.49"/>
    </reaction>
</comment>
<reference evidence="11" key="1">
    <citation type="submission" date="2023-08" db="EMBL/GenBank/DDBJ databases">
        <title>WGS of Aeromonas isolates.</title>
        <authorList>
            <person name="Lee H."/>
        </authorList>
    </citation>
    <scope>NUCLEOTIDE SEQUENCE</scope>
    <source>
        <strain evidence="11">SL22</strain>
    </source>
</reference>
<evidence type="ECO:0000313" key="11">
    <source>
        <dbReference type="EMBL" id="MDM5140068.1"/>
    </source>
</evidence>
<protein>
    <recommendedName>
        <fullName evidence="1">RNA-directed DNA polymerase</fullName>
        <ecNumber evidence="1">2.7.7.49</ecNumber>
    </recommendedName>
</protein>
<evidence type="ECO:0000256" key="9">
    <source>
        <dbReference type="ARBA" id="ARBA00048173"/>
    </source>
</evidence>
<dbReference type="RefSeq" id="WP_290021813.1">
    <property type="nucleotide sequence ID" value="NZ_JAOPLV010000003.1"/>
</dbReference>
<keyword evidence="2" id="KW-0808">Transferase</keyword>
<dbReference type="PRINTS" id="PR00866">
    <property type="entry name" value="RNADNAPOLMS"/>
</dbReference>
<dbReference type="Proteomes" id="UP001168216">
    <property type="component" value="Unassembled WGS sequence"/>
</dbReference>
<dbReference type="InterPro" id="IPR000477">
    <property type="entry name" value="RT_dom"/>
</dbReference>
<evidence type="ECO:0000256" key="5">
    <source>
        <dbReference type="ARBA" id="ARBA00022842"/>
    </source>
</evidence>
<sequence>MNQDIFEFLAISEQKAPILFSISHSPSSFYRTFKIKKRSGGYRELKSPYPLLLELQRIVLEKSSQLLKIHDVCFSYRKGKSFIDNAKYHLDGECILTMDIEDFFGSITRQMVLDTFIANGLTLEVSQQLSYLTTCNNSLPQGAPTSPILNNAIFYRIDVRLSALSKSLGLKYSRYADDLVFSGKDIPKNFPSYISNILRQHGFSLNNEKTKLKLKSCRKIITGISISSGALKVPKPFKRSLRALIHNFERSCFSVPSSRNPMIFEEIIGKLNYLLQVEPHNNYVQEKRKILLSEYRKFISY</sequence>
<evidence type="ECO:0000259" key="10">
    <source>
        <dbReference type="PROSITE" id="PS50878"/>
    </source>
</evidence>
<dbReference type="InterPro" id="IPR051083">
    <property type="entry name" value="GrpII_Intron_Splice-Mob/Def"/>
</dbReference>
<keyword evidence="7" id="KW-0051">Antiviral defense</keyword>
<keyword evidence="5" id="KW-0460">Magnesium</keyword>
<evidence type="ECO:0000256" key="2">
    <source>
        <dbReference type="ARBA" id="ARBA00022679"/>
    </source>
</evidence>
<dbReference type="GO" id="GO:0046872">
    <property type="term" value="F:metal ion binding"/>
    <property type="evidence" value="ECO:0007669"/>
    <property type="project" value="UniProtKB-KW"/>
</dbReference>
<evidence type="ECO:0000256" key="7">
    <source>
        <dbReference type="ARBA" id="ARBA00023118"/>
    </source>
</evidence>
<dbReference type="EC" id="2.7.7.49" evidence="1"/>
<proteinExistence type="inferred from homology"/>
<keyword evidence="6 11" id="KW-0695">RNA-directed DNA polymerase</keyword>
<dbReference type="GO" id="GO:0003964">
    <property type="term" value="F:RNA-directed DNA polymerase activity"/>
    <property type="evidence" value="ECO:0007669"/>
    <property type="project" value="UniProtKB-KW"/>
</dbReference>
<dbReference type="InterPro" id="IPR043502">
    <property type="entry name" value="DNA/RNA_pol_sf"/>
</dbReference>
<evidence type="ECO:0000256" key="6">
    <source>
        <dbReference type="ARBA" id="ARBA00022918"/>
    </source>
</evidence>
<dbReference type="AlphaFoldDB" id="A0AAW7I1Q9"/>
<dbReference type="InterPro" id="IPR000123">
    <property type="entry name" value="Reverse_transcriptase_msDNA"/>
</dbReference>
<evidence type="ECO:0000313" key="12">
    <source>
        <dbReference type="Proteomes" id="UP001168216"/>
    </source>
</evidence>
<organism evidence="11 12">
    <name type="scientific">Aeromonas bestiarum</name>
    <dbReference type="NCBI Taxonomy" id="105751"/>
    <lineage>
        <taxon>Bacteria</taxon>
        <taxon>Pseudomonadati</taxon>
        <taxon>Pseudomonadota</taxon>
        <taxon>Gammaproteobacteria</taxon>
        <taxon>Aeromonadales</taxon>
        <taxon>Aeromonadaceae</taxon>
        <taxon>Aeromonas</taxon>
    </lineage>
</organism>
<evidence type="ECO:0000256" key="8">
    <source>
        <dbReference type="ARBA" id="ARBA00034120"/>
    </source>
</evidence>
<dbReference type="PANTHER" id="PTHR34047:SF7">
    <property type="entry name" value="RNA-DIRECTED DNA POLYMERASE"/>
    <property type="match status" value="1"/>
</dbReference>
<gene>
    <name evidence="11" type="ORF">OB959_09660</name>
</gene>
<keyword evidence="3" id="KW-0548">Nucleotidyltransferase</keyword>
<keyword evidence="4" id="KW-0479">Metal-binding</keyword>
<accession>A0AAW7I1Q9</accession>
<dbReference type="SUPFAM" id="SSF56672">
    <property type="entry name" value="DNA/RNA polymerases"/>
    <property type="match status" value="1"/>
</dbReference>